<dbReference type="NCBIfam" id="TIGR01515">
    <property type="entry name" value="branching_enzym"/>
    <property type="match status" value="1"/>
</dbReference>
<keyword evidence="6 9" id="KW-0808">Transferase</keyword>
<evidence type="ECO:0000256" key="3">
    <source>
        <dbReference type="ARBA" id="ARBA00004964"/>
    </source>
</evidence>
<evidence type="ECO:0000256" key="7">
    <source>
        <dbReference type="ARBA" id="ARBA00023056"/>
    </source>
</evidence>
<dbReference type="InterPro" id="IPR013783">
    <property type="entry name" value="Ig-like_fold"/>
</dbReference>
<dbReference type="InterPro" id="IPR004193">
    <property type="entry name" value="Glyco_hydro_13_N"/>
</dbReference>
<gene>
    <name evidence="9 12" type="primary">glgB</name>
    <name evidence="12" type="ORF">WMQ36_25880</name>
</gene>
<organism evidence="12 13">
    <name type="scientific">Enterocloster hominis</name>
    <name type="common">ex Hitch et al. 2024</name>
    <dbReference type="NCBI Taxonomy" id="1917870"/>
    <lineage>
        <taxon>Bacteria</taxon>
        <taxon>Bacillati</taxon>
        <taxon>Bacillota</taxon>
        <taxon>Clostridia</taxon>
        <taxon>Lachnospirales</taxon>
        <taxon>Lachnospiraceae</taxon>
        <taxon>Enterocloster</taxon>
    </lineage>
</organism>
<feature type="compositionally biased region" description="Low complexity" evidence="10">
    <location>
        <begin position="753"/>
        <end position="767"/>
    </location>
</feature>
<dbReference type="InterPro" id="IPR006048">
    <property type="entry name" value="A-amylase/branching_C"/>
</dbReference>
<comment type="caution">
    <text evidence="12">The sequence shown here is derived from an EMBL/GenBank/DDBJ whole genome shotgun (WGS) entry which is preliminary data.</text>
</comment>
<dbReference type="PANTHER" id="PTHR43651:SF3">
    <property type="entry name" value="1,4-ALPHA-GLUCAN-BRANCHING ENZYME"/>
    <property type="match status" value="1"/>
</dbReference>
<feature type="compositionally biased region" description="Basic and acidic residues" evidence="10">
    <location>
        <begin position="776"/>
        <end position="912"/>
    </location>
</feature>
<feature type="active site" description="Nucleophile" evidence="9">
    <location>
        <position position="424"/>
    </location>
</feature>
<proteinExistence type="inferred from homology"/>
<feature type="domain" description="Glycosyl hydrolase family 13 catalytic" evidence="11">
    <location>
        <begin position="256"/>
        <end position="622"/>
    </location>
</feature>
<dbReference type="GO" id="GO:0003844">
    <property type="term" value="F:1,4-alpha-glucan branching enzyme activity"/>
    <property type="evidence" value="ECO:0007669"/>
    <property type="project" value="UniProtKB-EC"/>
</dbReference>
<comment type="pathway">
    <text evidence="3 9">Glycan biosynthesis; glycogen biosynthesis.</text>
</comment>
<evidence type="ECO:0000256" key="4">
    <source>
        <dbReference type="ARBA" id="ARBA00009000"/>
    </source>
</evidence>
<comment type="subunit">
    <text evidence="9">Monomer.</text>
</comment>
<dbReference type="SUPFAM" id="SSF81296">
    <property type="entry name" value="E set domains"/>
    <property type="match status" value="2"/>
</dbReference>
<protein>
    <recommendedName>
        <fullName evidence="9">1,4-alpha-glucan branching enzyme GlgB</fullName>
        <ecNumber evidence="9">2.4.1.18</ecNumber>
    </recommendedName>
    <alternativeName>
        <fullName evidence="9">1,4-alpha-D-glucan:1,4-alpha-D-glucan 6-glucosyl-transferase</fullName>
    </alternativeName>
    <alternativeName>
        <fullName evidence="9">Alpha-(1-&gt;4)-glucan branching enzyme</fullName>
    </alternativeName>
    <alternativeName>
        <fullName evidence="9">Glycogen branching enzyme</fullName>
        <shortName evidence="9">BE</shortName>
    </alternativeName>
</protein>
<dbReference type="RefSeq" id="WP_008723943.1">
    <property type="nucleotide sequence ID" value="NZ_JBBMFM010000176.1"/>
</dbReference>
<dbReference type="SUPFAM" id="SSF51011">
    <property type="entry name" value="Glycosyl hydrolase domain"/>
    <property type="match status" value="1"/>
</dbReference>
<dbReference type="InterPro" id="IPR054169">
    <property type="entry name" value="GlgB_N"/>
</dbReference>
<keyword evidence="5 9" id="KW-0321">Glycogen metabolism</keyword>
<sequence length="1101" mass="123945">MEQNLYDLMDWAGIEELVYSEASNPHAMLGPHLTESGLLIQALIPTAAEVVVKIASTGRKYPMELADEAGFFAVLIPRKSMAAYTLLVTYDNGVTDEIHDPYAYAPQFASEDLKKFAAGIHYSIYDKMGAHPMTINGVSGVYFSVWAPCAMRVSVVGDFNLWDGRRHQMRRIGEGDGSVFELFIPGLTTGVIYKYEVKTKAGLPMLKADPYGNYAELRPNNASVVWDINQYQWNDRAWMDKRAKTGTKDRPFNIYEVHLGSWMRKEAAKDESGEDIVGSEFYNYREIAVRLADYVQDMGYTHVELMPVMEHPLDESWGYQVTGYYAPTSRYGTPDDFMYFMDYMHGRGIGVILDWVPAHFPRDAYGMANFDGTCVYEHMDPRKGSHPHWGTLIYNYGRPGVSNFLIANALFWAEKYHADAIRMDAVASMLYLDYGKNDGEWVPNIYGGNENLEAVEFLKHLNSVFKGRGDGAVIIAEESTAWPMVTGNAKEGGLGFDYKWNMGWMNDFTNYMRCDPYFRKNNYGELVFSMLYAYSEDFVLVFSHDEVVHGKGSMIGKMPGATLETKAENLRTAYAFMMGHPGKKLLFMGQEYAQVSEWNEGASLEWGLLELPVHKNMQDYVRTLNKLYLEHPALYEMDYDPEGFEWINCSYQNESMVMFVRKSKKAGETLLFICNFDNMEHEKFRVGVPFEGRYKEIFNTDAKEFGGSGKVNGRVKSSKKIEWDEKEDSIEVNIPPMSVSIYTCTPEPKAKKAGTGKAAAGKGQAAKTVKKAGPGKKAEVKAESEKKAEVKAESEKKAEVKAEPEKKAEVKAKPEKKAEVKAEPEKKVEVKAEPEKKVEVKAEPEKKVEVKAEPEKKAEVKAKPEKKVEVKAEPEKKAEVKAEPEKKVEVKAEPEKKAEVKSEPEKKAEKKPAPKRLSTKKEDQKKLTTAKAEQKQISTAKTDQKQISTAKTEQKQISTAKTDQKQISTSKTDQKQISTAKTDQKQISTAKTDQKQISTAKTGQKQISTAKTDQKQISTTKTDQKQISTAKADQKQISTAKTDQKKLSTAKKETGRISTKKERTKQISTKKTDPKQISTSKTGQKRLGTSKAEAGKTEDDR</sequence>
<dbReference type="SMART" id="SM00642">
    <property type="entry name" value="Aamy"/>
    <property type="match status" value="1"/>
</dbReference>
<dbReference type="InterPro" id="IPR006047">
    <property type="entry name" value="GH13_cat_dom"/>
</dbReference>
<evidence type="ECO:0000259" key="11">
    <source>
        <dbReference type="SMART" id="SM00642"/>
    </source>
</evidence>
<feature type="compositionally biased region" description="Basic and acidic residues" evidence="10">
    <location>
        <begin position="1042"/>
        <end position="1074"/>
    </location>
</feature>
<evidence type="ECO:0000256" key="10">
    <source>
        <dbReference type="SAM" id="MobiDB-lite"/>
    </source>
</evidence>
<dbReference type="Gene3D" id="2.60.40.1180">
    <property type="entry name" value="Golgi alpha-mannosidase II"/>
    <property type="match status" value="1"/>
</dbReference>
<dbReference type="Pfam" id="PF00128">
    <property type="entry name" value="Alpha-amylase"/>
    <property type="match status" value="1"/>
</dbReference>
<feature type="active site" description="Proton donor" evidence="9">
    <location>
        <position position="477"/>
    </location>
</feature>
<evidence type="ECO:0000256" key="5">
    <source>
        <dbReference type="ARBA" id="ARBA00022600"/>
    </source>
</evidence>
<name>A0ABV1DDE4_9FIRM</name>
<dbReference type="CDD" id="cd02855">
    <property type="entry name" value="E_set_GBE_prok_N"/>
    <property type="match status" value="1"/>
</dbReference>
<evidence type="ECO:0000256" key="1">
    <source>
        <dbReference type="ARBA" id="ARBA00000826"/>
    </source>
</evidence>
<keyword evidence="7 9" id="KW-0320">Glycogen biosynthesis</keyword>
<comment type="catalytic activity">
    <reaction evidence="1 9">
        <text>Transfers a segment of a (1-&gt;4)-alpha-D-glucan chain to a primary hydroxy group in a similar glucan chain.</text>
        <dbReference type="EC" id="2.4.1.18"/>
    </reaction>
</comment>
<evidence type="ECO:0000256" key="8">
    <source>
        <dbReference type="ARBA" id="ARBA00023277"/>
    </source>
</evidence>
<feature type="compositionally biased region" description="Polar residues" evidence="10">
    <location>
        <begin position="935"/>
        <end position="1041"/>
    </location>
</feature>
<evidence type="ECO:0000256" key="6">
    <source>
        <dbReference type="ARBA" id="ARBA00022679"/>
    </source>
</evidence>
<reference evidence="12 13" key="1">
    <citation type="submission" date="2024-03" db="EMBL/GenBank/DDBJ databases">
        <title>Human intestinal bacterial collection.</title>
        <authorList>
            <person name="Pauvert C."/>
            <person name="Hitch T.C.A."/>
            <person name="Clavel T."/>
        </authorList>
    </citation>
    <scope>NUCLEOTIDE SEQUENCE [LARGE SCALE GENOMIC DNA]</scope>
    <source>
        <strain evidence="12 13">CLA-SR-H021</strain>
    </source>
</reference>
<dbReference type="EC" id="2.4.1.18" evidence="9"/>
<dbReference type="Pfam" id="PF02922">
    <property type="entry name" value="CBM_48"/>
    <property type="match status" value="1"/>
</dbReference>
<evidence type="ECO:0000313" key="12">
    <source>
        <dbReference type="EMBL" id="MEQ2428393.1"/>
    </source>
</evidence>
<accession>A0ABV1DDE4</accession>
<dbReference type="InterPro" id="IPR006407">
    <property type="entry name" value="GlgB"/>
</dbReference>
<dbReference type="EMBL" id="JBBMFM010000176">
    <property type="protein sequence ID" value="MEQ2428393.1"/>
    <property type="molecule type" value="Genomic_DNA"/>
</dbReference>
<feature type="region of interest" description="Disordered" evidence="10">
    <location>
        <begin position="748"/>
        <end position="1101"/>
    </location>
</feature>
<dbReference type="Pfam" id="PF22019">
    <property type="entry name" value="GlgB_N"/>
    <property type="match status" value="1"/>
</dbReference>
<dbReference type="SUPFAM" id="SSF51445">
    <property type="entry name" value="(Trans)glycosidases"/>
    <property type="match status" value="1"/>
</dbReference>
<dbReference type="InterPro" id="IPR017853">
    <property type="entry name" value="GH"/>
</dbReference>
<dbReference type="CDD" id="cd11322">
    <property type="entry name" value="AmyAc_Glg_BE"/>
    <property type="match status" value="1"/>
</dbReference>
<keyword evidence="8 9" id="KW-0119">Carbohydrate metabolism</keyword>
<evidence type="ECO:0000256" key="2">
    <source>
        <dbReference type="ARBA" id="ARBA00002953"/>
    </source>
</evidence>
<dbReference type="Gene3D" id="2.60.40.10">
    <property type="entry name" value="Immunoglobulins"/>
    <property type="match status" value="2"/>
</dbReference>
<dbReference type="InterPro" id="IPR013780">
    <property type="entry name" value="Glyco_hydro_b"/>
</dbReference>
<dbReference type="Pfam" id="PF02806">
    <property type="entry name" value="Alpha-amylase_C"/>
    <property type="match status" value="1"/>
</dbReference>
<dbReference type="HAMAP" id="MF_00685">
    <property type="entry name" value="GlgB"/>
    <property type="match status" value="1"/>
</dbReference>
<comment type="function">
    <text evidence="2 9">Catalyzes the formation of the alpha-1,6-glucosidic linkages in glycogen by scission of a 1,4-alpha-linked oligosaccharide from growing alpha-1,4-glucan chains and the subsequent attachment of the oligosaccharide to the alpha-1,6 position.</text>
</comment>
<comment type="similarity">
    <text evidence="4 9">Belongs to the glycosyl hydrolase 13 family. GlgB subfamily.</text>
</comment>
<dbReference type="Proteomes" id="UP001454086">
    <property type="component" value="Unassembled WGS sequence"/>
</dbReference>
<dbReference type="InterPro" id="IPR014756">
    <property type="entry name" value="Ig_E-set"/>
</dbReference>
<dbReference type="NCBIfam" id="NF003811">
    <property type="entry name" value="PRK05402.1"/>
    <property type="match status" value="1"/>
</dbReference>
<keyword evidence="13" id="KW-1185">Reference proteome</keyword>
<keyword evidence="9 12" id="KW-0328">Glycosyltransferase</keyword>
<evidence type="ECO:0000256" key="9">
    <source>
        <dbReference type="HAMAP-Rule" id="MF_00685"/>
    </source>
</evidence>
<dbReference type="Gene3D" id="3.20.20.80">
    <property type="entry name" value="Glycosidases"/>
    <property type="match status" value="1"/>
</dbReference>
<dbReference type="NCBIfam" id="NF008967">
    <property type="entry name" value="PRK12313.1"/>
    <property type="match status" value="1"/>
</dbReference>
<dbReference type="InterPro" id="IPR044143">
    <property type="entry name" value="GlgB_N_E_set_prok"/>
</dbReference>
<evidence type="ECO:0000313" key="13">
    <source>
        <dbReference type="Proteomes" id="UP001454086"/>
    </source>
</evidence>
<dbReference type="PANTHER" id="PTHR43651">
    <property type="entry name" value="1,4-ALPHA-GLUCAN-BRANCHING ENZYME"/>
    <property type="match status" value="1"/>
</dbReference>